<keyword evidence="2" id="KW-1185">Reference proteome</keyword>
<reference evidence="1 2" key="1">
    <citation type="submission" date="2016-09" db="EMBL/GenBank/DDBJ databases">
        <title>Complete genome sequence of microbes from the polar regions.</title>
        <authorList>
            <person name="Liao L."/>
            <person name="Chen B."/>
        </authorList>
    </citation>
    <scope>NUCLEOTIDE SEQUENCE [LARGE SCALE GENOMIC DNA]</scope>
    <source>
        <strain evidence="1 2">ZS314</strain>
    </source>
</reference>
<dbReference type="Proteomes" id="UP000464507">
    <property type="component" value="Chromosome"/>
</dbReference>
<sequence>MRGVSAVRSGPGTLWQSDESPARCLVLCLSGHPSGLRWLAGSIAARLPGVVYVAGADEDATSAIERASGIARERGLDAGLSAVVAEGDHAEAGVLASRMLPASRLVLVAPPGMPGLEPAGLPTTLLQASQSAADRAGVVELEAAMRRAGVAVRETEYRDIADEWARYPRAVKGSRRALDDLVAFLERGIGQQSTFEVIPGWDLH</sequence>
<evidence type="ECO:0000313" key="2">
    <source>
        <dbReference type="Proteomes" id="UP000464507"/>
    </source>
</evidence>
<gene>
    <name evidence="1" type="ORF">BHD05_13620</name>
</gene>
<dbReference type="EMBL" id="CP017146">
    <property type="protein sequence ID" value="QHO70532.1"/>
    <property type="molecule type" value="Genomic_DNA"/>
</dbReference>
<organism evidence="1 2">
    <name type="scientific">Marisediminicola antarctica</name>
    <dbReference type="NCBI Taxonomy" id="674079"/>
    <lineage>
        <taxon>Bacteria</taxon>
        <taxon>Bacillati</taxon>
        <taxon>Actinomycetota</taxon>
        <taxon>Actinomycetes</taxon>
        <taxon>Micrococcales</taxon>
        <taxon>Microbacteriaceae</taxon>
        <taxon>Marisediminicola</taxon>
    </lineage>
</organism>
<protein>
    <submittedName>
        <fullName evidence="1">Uncharacterized protein</fullName>
    </submittedName>
</protein>
<dbReference type="InterPro" id="IPR029058">
    <property type="entry name" value="AB_hydrolase_fold"/>
</dbReference>
<dbReference type="AlphaFoldDB" id="A0A7L5AKD2"/>
<proteinExistence type="predicted"/>
<dbReference type="Gene3D" id="3.40.50.1820">
    <property type="entry name" value="alpha/beta hydrolase"/>
    <property type="match status" value="1"/>
</dbReference>
<dbReference type="RefSeq" id="WP_161886915.1">
    <property type="nucleotide sequence ID" value="NZ_CP017146.1"/>
</dbReference>
<name>A0A7L5AKD2_9MICO</name>
<dbReference type="KEGG" id="mant:BHD05_13620"/>
<evidence type="ECO:0000313" key="1">
    <source>
        <dbReference type="EMBL" id="QHO70532.1"/>
    </source>
</evidence>
<dbReference type="OrthoDB" id="5126163at2"/>
<accession>A0A7L5AKD2</accession>